<name>A0AAV2F912_9ROSI</name>
<proteinExistence type="predicted"/>
<accession>A0AAV2F912</accession>
<dbReference type="Proteomes" id="UP001497516">
    <property type="component" value="Chromosome 6"/>
</dbReference>
<keyword evidence="3" id="KW-1185">Reference proteome</keyword>
<feature type="compositionally biased region" description="Basic and acidic residues" evidence="1">
    <location>
        <begin position="66"/>
        <end position="82"/>
    </location>
</feature>
<dbReference type="AlphaFoldDB" id="A0AAV2F912"/>
<feature type="region of interest" description="Disordered" evidence="1">
    <location>
        <begin position="41"/>
        <end position="109"/>
    </location>
</feature>
<gene>
    <name evidence="2" type="ORF">LTRI10_LOCUS35224</name>
</gene>
<dbReference type="EMBL" id="OZ034819">
    <property type="protein sequence ID" value="CAL1394741.1"/>
    <property type="molecule type" value="Genomic_DNA"/>
</dbReference>
<feature type="compositionally biased region" description="Low complexity" evidence="1">
    <location>
        <begin position="45"/>
        <end position="58"/>
    </location>
</feature>
<organism evidence="2 3">
    <name type="scientific">Linum trigynum</name>
    <dbReference type="NCBI Taxonomy" id="586398"/>
    <lineage>
        <taxon>Eukaryota</taxon>
        <taxon>Viridiplantae</taxon>
        <taxon>Streptophyta</taxon>
        <taxon>Embryophyta</taxon>
        <taxon>Tracheophyta</taxon>
        <taxon>Spermatophyta</taxon>
        <taxon>Magnoliopsida</taxon>
        <taxon>eudicotyledons</taxon>
        <taxon>Gunneridae</taxon>
        <taxon>Pentapetalae</taxon>
        <taxon>rosids</taxon>
        <taxon>fabids</taxon>
        <taxon>Malpighiales</taxon>
        <taxon>Linaceae</taxon>
        <taxon>Linum</taxon>
    </lineage>
</organism>
<sequence length="109" mass="11800">MAIDNKSATTPAYTATVIQIVNRSATSLACTTTAFKSGAVSTLKSSSPLSSLSPSSLPKAVRRPRPRPEGATRCRRGGEKSQRLLRWLSGDFDRSSSSSRPVYGRRQDR</sequence>
<protein>
    <submittedName>
        <fullName evidence="2">Uncharacterized protein</fullName>
    </submittedName>
</protein>
<reference evidence="2 3" key="1">
    <citation type="submission" date="2024-04" db="EMBL/GenBank/DDBJ databases">
        <authorList>
            <person name="Fracassetti M."/>
        </authorList>
    </citation>
    <scope>NUCLEOTIDE SEQUENCE [LARGE SCALE GENOMIC DNA]</scope>
</reference>
<evidence type="ECO:0000313" key="3">
    <source>
        <dbReference type="Proteomes" id="UP001497516"/>
    </source>
</evidence>
<evidence type="ECO:0000256" key="1">
    <source>
        <dbReference type="SAM" id="MobiDB-lite"/>
    </source>
</evidence>
<evidence type="ECO:0000313" key="2">
    <source>
        <dbReference type="EMBL" id="CAL1394741.1"/>
    </source>
</evidence>